<evidence type="ECO:0000313" key="2">
    <source>
        <dbReference type="Proteomes" id="UP001175271"/>
    </source>
</evidence>
<protein>
    <submittedName>
        <fullName evidence="1">Uncharacterized protein</fullName>
    </submittedName>
</protein>
<gene>
    <name evidence="1" type="ORF">QR680_013992</name>
</gene>
<evidence type="ECO:0000313" key="1">
    <source>
        <dbReference type="EMBL" id="KAK0419171.1"/>
    </source>
</evidence>
<proteinExistence type="predicted"/>
<keyword evidence="2" id="KW-1185">Reference proteome</keyword>
<comment type="caution">
    <text evidence="1">The sequence shown here is derived from an EMBL/GenBank/DDBJ whole genome shotgun (WGS) entry which is preliminary data.</text>
</comment>
<organism evidence="1 2">
    <name type="scientific">Steinernema hermaphroditum</name>
    <dbReference type="NCBI Taxonomy" id="289476"/>
    <lineage>
        <taxon>Eukaryota</taxon>
        <taxon>Metazoa</taxon>
        <taxon>Ecdysozoa</taxon>
        <taxon>Nematoda</taxon>
        <taxon>Chromadorea</taxon>
        <taxon>Rhabditida</taxon>
        <taxon>Tylenchina</taxon>
        <taxon>Panagrolaimomorpha</taxon>
        <taxon>Strongyloidoidea</taxon>
        <taxon>Steinernematidae</taxon>
        <taxon>Steinernema</taxon>
    </lineage>
</organism>
<dbReference type="AlphaFoldDB" id="A0AA39I8Y4"/>
<sequence length="206" mass="23129">MANCQTLTEVCILRLALEHDVNPYGHLFLPRRLRMCVKTCISSLEHFEAHFKGLVDLRQNTSNVVLKASGEIDVDGTVRNLQPGLSKADFLVLVFCTGADFDWKDLYTKLSGEDRKQVQAVAYKDTFVLTNWMVLLGIVHDIGCSVFQQEVRRCVEFGATATLLQLLKGVGNPSKEGVEDLFKSIPKPSKKLTRLFASVFPSFQFE</sequence>
<dbReference type="Proteomes" id="UP001175271">
    <property type="component" value="Unassembled WGS sequence"/>
</dbReference>
<name>A0AA39I8Y4_9BILA</name>
<dbReference type="EMBL" id="JAUCMV010000002">
    <property type="protein sequence ID" value="KAK0419171.1"/>
    <property type="molecule type" value="Genomic_DNA"/>
</dbReference>
<reference evidence="1" key="1">
    <citation type="submission" date="2023-06" db="EMBL/GenBank/DDBJ databases">
        <title>Genomic analysis of the entomopathogenic nematode Steinernema hermaphroditum.</title>
        <authorList>
            <person name="Schwarz E.M."/>
            <person name="Heppert J.K."/>
            <person name="Baniya A."/>
            <person name="Schwartz H.T."/>
            <person name="Tan C.-H."/>
            <person name="Antoshechkin I."/>
            <person name="Sternberg P.W."/>
            <person name="Goodrich-Blair H."/>
            <person name="Dillman A.R."/>
        </authorList>
    </citation>
    <scope>NUCLEOTIDE SEQUENCE</scope>
    <source>
        <strain evidence="1">PS9179</strain>
        <tissue evidence="1">Whole animal</tissue>
    </source>
</reference>
<accession>A0AA39I8Y4</accession>